<evidence type="ECO:0000256" key="4">
    <source>
        <dbReference type="ARBA" id="ARBA00022737"/>
    </source>
</evidence>
<feature type="repeat" description="Solcar" evidence="6">
    <location>
        <begin position="239"/>
        <end position="328"/>
    </location>
</feature>
<sequence>MDASVEQRTDRLTAGEDLLAGALAGCASRMVVAPLDVIKIRFQVQNEPAIGQVMRSSASTAPRWSPYRSVLQAVVRIAREEGWRAFFKGNVPALAMVAPYASVQFATFYQLRQQVNSWRGDGDASVQRYMGGVETVACGIVSGMAATLCTYPLDLLRTRLAAQGEPRTYHGVVHAVRTIGRQEGVRGFYQGLSPTLVEIVPYVALQLLIYEKLRHAYHTREQRRRRRRGGEQAVAPDTLQPVESLIIGAVTGTVSKLLTLPLDNAKKRMQVQGLLQQPRRYRNTWDCCVQVYRTERMPGLFRGTVPSLLKAAPASGIAFLVYERLKAYLLRRKAPRAAASAAPDAGMRVRLGP</sequence>
<dbReference type="GO" id="GO:0055085">
    <property type="term" value="P:transmembrane transport"/>
    <property type="evidence" value="ECO:0007669"/>
    <property type="project" value="InterPro"/>
</dbReference>
<dbReference type="PANTHER" id="PTHR24089">
    <property type="entry name" value="SOLUTE CARRIER FAMILY 25"/>
    <property type="match status" value="1"/>
</dbReference>
<keyword evidence="2 7" id="KW-0813">Transport</keyword>
<dbReference type="InterPro" id="IPR018108">
    <property type="entry name" value="MCP_transmembrane"/>
</dbReference>
<feature type="repeat" description="Solcar" evidence="6">
    <location>
        <begin position="12"/>
        <end position="114"/>
    </location>
</feature>
<keyword evidence="3 6" id="KW-0812">Transmembrane</keyword>
<evidence type="ECO:0000256" key="1">
    <source>
        <dbReference type="ARBA" id="ARBA00004141"/>
    </source>
</evidence>
<evidence type="ECO:0000313" key="9">
    <source>
        <dbReference type="Proteomes" id="UP001301350"/>
    </source>
</evidence>
<accession>A0AAV9J1B6</accession>
<dbReference type="AlphaFoldDB" id="A0AAV9J1B6"/>
<dbReference type="Pfam" id="PF00153">
    <property type="entry name" value="Mito_carr"/>
    <property type="match status" value="3"/>
</dbReference>
<comment type="similarity">
    <text evidence="7">Belongs to the mitochondrial carrier (TC 2.A.29) family.</text>
</comment>
<dbReference type="PROSITE" id="PS50920">
    <property type="entry name" value="SOLCAR"/>
    <property type="match status" value="3"/>
</dbReference>
<evidence type="ECO:0000256" key="6">
    <source>
        <dbReference type="PROSITE-ProRule" id="PRU00282"/>
    </source>
</evidence>
<evidence type="ECO:0000256" key="5">
    <source>
        <dbReference type="ARBA" id="ARBA00023136"/>
    </source>
</evidence>
<dbReference type="InterPro" id="IPR023395">
    <property type="entry name" value="MCP_dom_sf"/>
</dbReference>
<evidence type="ECO:0000256" key="3">
    <source>
        <dbReference type="ARBA" id="ARBA00022692"/>
    </source>
</evidence>
<dbReference type="PRINTS" id="PR00926">
    <property type="entry name" value="MITOCARRIER"/>
</dbReference>
<evidence type="ECO:0008006" key="10">
    <source>
        <dbReference type="Google" id="ProtNLM"/>
    </source>
</evidence>
<keyword evidence="5 6" id="KW-0472">Membrane</keyword>
<name>A0AAV9J1B6_CYACA</name>
<keyword evidence="4" id="KW-0677">Repeat</keyword>
<dbReference type="Proteomes" id="UP001301350">
    <property type="component" value="Unassembled WGS sequence"/>
</dbReference>
<gene>
    <name evidence="8" type="ORF">CDCA_CDCA17G4397</name>
</gene>
<dbReference type="GO" id="GO:0016020">
    <property type="term" value="C:membrane"/>
    <property type="evidence" value="ECO:0007669"/>
    <property type="project" value="UniProtKB-SubCell"/>
</dbReference>
<dbReference type="SUPFAM" id="SSF103506">
    <property type="entry name" value="Mitochondrial carrier"/>
    <property type="match status" value="1"/>
</dbReference>
<dbReference type="Gene3D" id="1.50.40.10">
    <property type="entry name" value="Mitochondrial carrier domain"/>
    <property type="match status" value="1"/>
</dbReference>
<comment type="subcellular location">
    <subcellularLocation>
        <location evidence="1">Membrane</location>
        <topology evidence="1">Multi-pass membrane protein</topology>
    </subcellularLocation>
</comment>
<protein>
    <recommendedName>
        <fullName evidence="10">Mitochondrial carrier protein</fullName>
    </recommendedName>
</protein>
<reference evidence="8 9" key="1">
    <citation type="submission" date="2022-07" db="EMBL/GenBank/DDBJ databases">
        <title>Genome-wide signatures of adaptation to extreme environments.</title>
        <authorList>
            <person name="Cho C.H."/>
            <person name="Yoon H.S."/>
        </authorList>
    </citation>
    <scope>NUCLEOTIDE SEQUENCE [LARGE SCALE GENOMIC DNA]</scope>
    <source>
        <strain evidence="8 9">DBV 063 E5</strain>
    </source>
</reference>
<organism evidence="8 9">
    <name type="scientific">Cyanidium caldarium</name>
    <name type="common">Red alga</name>
    <dbReference type="NCBI Taxonomy" id="2771"/>
    <lineage>
        <taxon>Eukaryota</taxon>
        <taxon>Rhodophyta</taxon>
        <taxon>Bangiophyceae</taxon>
        <taxon>Cyanidiales</taxon>
        <taxon>Cyanidiaceae</taxon>
        <taxon>Cyanidium</taxon>
    </lineage>
</organism>
<dbReference type="EMBL" id="JANCYW010000017">
    <property type="protein sequence ID" value="KAK4538372.1"/>
    <property type="molecule type" value="Genomic_DNA"/>
</dbReference>
<feature type="repeat" description="Solcar" evidence="6">
    <location>
        <begin position="130"/>
        <end position="216"/>
    </location>
</feature>
<comment type="caution">
    <text evidence="8">The sequence shown here is derived from an EMBL/GenBank/DDBJ whole genome shotgun (WGS) entry which is preliminary data.</text>
</comment>
<dbReference type="InterPro" id="IPR002067">
    <property type="entry name" value="MCP"/>
</dbReference>
<evidence type="ECO:0000313" key="8">
    <source>
        <dbReference type="EMBL" id="KAK4538372.1"/>
    </source>
</evidence>
<evidence type="ECO:0000256" key="7">
    <source>
        <dbReference type="RuleBase" id="RU000488"/>
    </source>
</evidence>
<evidence type="ECO:0000256" key="2">
    <source>
        <dbReference type="ARBA" id="ARBA00022448"/>
    </source>
</evidence>
<keyword evidence="9" id="KW-1185">Reference proteome</keyword>
<proteinExistence type="inferred from homology"/>